<dbReference type="Pfam" id="PF11446">
    <property type="entry name" value="DUF2897"/>
    <property type="match status" value="1"/>
</dbReference>
<evidence type="ECO:0000313" key="4">
    <source>
        <dbReference type="Proteomes" id="UP000694232"/>
    </source>
</evidence>
<protein>
    <submittedName>
        <fullName evidence="3">DUF2897 family protein</fullName>
    </submittedName>
</protein>
<sequence length="80" mass="8952">MDFLLNPWVITLLVIFVFVGNIAALKQTANTVKFGEKRPKSELDKLNELDKARHGESAAQPESAQDPASEDKRSHSDKMQ</sequence>
<feature type="compositionally biased region" description="Basic and acidic residues" evidence="1">
    <location>
        <begin position="36"/>
        <end position="56"/>
    </location>
</feature>
<keyword evidence="2" id="KW-1133">Transmembrane helix</keyword>
<dbReference type="InterPro" id="IPR021550">
    <property type="entry name" value="DUF2897"/>
</dbReference>
<dbReference type="EMBL" id="CP076643">
    <property type="protein sequence ID" value="QXO19269.1"/>
    <property type="molecule type" value="Genomic_DNA"/>
</dbReference>
<dbReference type="AlphaFoldDB" id="A0A975UCD4"/>
<evidence type="ECO:0000313" key="3">
    <source>
        <dbReference type="EMBL" id="QXO19269.1"/>
    </source>
</evidence>
<keyword evidence="2" id="KW-0472">Membrane</keyword>
<evidence type="ECO:0000256" key="1">
    <source>
        <dbReference type="SAM" id="MobiDB-lite"/>
    </source>
</evidence>
<proteinExistence type="predicted"/>
<feature type="compositionally biased region" description="Basic and acidic residues" evidence="1">
    <location>
        <begin position="69"/>
        <end position="80"/>
    </location>
</feature>
<gene>
    <name evidence="3" type="ORF">KNV97_07200</name>
</gene>
<name>A0A975UCD4_9VIBR</name>
<keyword evidence="2" id="KW-0812">Transmembrane</keyword>
<organism evidence="3 4">
    <name type="scientific">Vibrio ostreae</name>
    <dbReference type="NCBI Taxonomy" id="2841925"/>
    <lineage>
        <taxon>Bacteria</taxon>
        <taxon>Pseudomonadati</taxon>
        <taxon>Pseudomonadota</taxon>
        <taxon>Gammaproteobacteria</taxon>
        <taxon>Vibrionales</taxon>
        <taxon>Vibrionaceae</taxon>
        <taxon>Vibrio</taxon>
    </lineage>
</organism>
<dbReference type="KEGG" id="vos:KNV97_07200"/>
<keyword evidence="4" id="KW-1185">Reference proteome</keyword>
<feature type="transmembrane region" description="Helical" evidence="2">
    <location>
        <begin position="6"/>
        <end position="25"/>
    </location>
</feature>
<evidence type="ECO:0000256" key="2">
    <source>
        <dbReference type="SAM" id="Phobius"/>
    </source>
</evidence>
<dbReference type="Proteomes" id="UP000694232">
    <property type="component" value="Chromosome 1"/>
</dbReference>
<dbReference type="RefSeq" id="WP_206208368.1">
    <property type="nucleotide sequence ID" value="NZ_CP076643.1"/>
</dbReference>
<reference evidence="3" key="1">
    <citation type="submission" date="2021-06" db="EMBL/GenBank/DDBJ databases">
        <title>Vibrio nov. sp., novel gut bacterium isolated from Yellow Sea oyster.</title>
        <authorList>
            <person name="Muhammad N."/>
            <person name="Nguyen T.H."/>
            <person name="Lee Y.-J."/>
            <person name="Ko J."/>
            <person name="Kim S.-G."/>
        </authorList>
    </citation>
    <scope>NUCLEOTIDE SEQUENCE</scope>
    <source>
        <strain evidence="3">OG9-811</strain>
    </source>
</reference>
<accession>A0A975UCD4</accession>
<feature type="region of interest" description="Disordered" evidence="1">
    <location>
        <begin position="36"/>
        <end position="80"/>
    </location>
</feature>